<dbReference type="InterPro" id="IPR003594">
    <property type="entry name" value="HATPase_dom"/>
</dbReference>
<dbReference type="SUPFAM" id="SSF55874">
    <property type="entry name" value="ATPase domain of HSP90 chaperone/DNA topoisomerase II/histidine kinase"/>
    <property type="match status" value="1"/>
</dbReference>
<keyword evidence="4" id="KW-0812">Transmembrane</keyword>
<accession>A0A919Q1V6</accession>
<evidence type="ECO:0000256" key="2">
    <source>
        <dbReference type="ARBA" id="ARBA00022777"/>
    </source>
</evidence>
<keyword evidence="1" id="KW-0808">Transferase</keyword>
<dbReference type="EMBL" id="BONR01000003">
    <property type="protein sequence ID" value="GIG54750.1"/>
    <property type="molecule type" value="Genomic_DNA"/>
</dbReference>
<feature type="transmembrane region" description="Helical" evidence="4">
    <location>
        <begin position="121"/>
        <end position="141"/>
    </location>
</feature>
<evidence type="ECO:0000256" key="1">
    <source>
        <dbReference type="ARBA" id="ARBA00022679"/>
    </source>
</evidence>
<dbReference type="PANTHER" id="PTHR24421:SF61">
    <property type="entry name" value="OXYGEN SENSOR HISTIDINE KINASE NREB"/>
    <property type="match status" value="1"/>
</dbReference>
<name>A0A919Q1V6_9MICO</name>
<comment type="caution">
    <text evidence="6">The sequence shown here is derived from an EMBL/GenBank/DDBJ whole genome shotgun (WGS) entry which is preliminary data.</text>
</comment>
<organism evidence="6 7">
    <name type="scientific">Demequina activiva</name>
    <dbReference type="NCBI Taxonomy" id="1582364"/>
    <lineage>
        <taxon>Bacteria</taxon>
        <taxon>Bacillati</taxon>
        <taxon>Actinomycetota</taxon>
        <taxon>Actinomycetes</taxon>
        <taxon>Micrococcales</taxon>
        <taxon>Demequinaceae</taxon>
        <taxon>Demequina</taxon>
    </lineage>
</organism>
<keyword evidence="2" id="KW-0418">Kinase</keyword>
<dbReference type="Pfam" id="PF02518">
    <property type="entry name" value="HATPase_c"/>
    <property type="match status" value="1"/>
</dbReference>
<keyword evidence="4" id="KW-0472">Membrane</keyword>
<dbReference type="InterPro" id="IPR050482">
    <property type="entry name" value="Sensor_HK_TwoCompSys"/>
</dbReference>
<keyword evidence="7" id="KW-1185">Reference proteome</keyword>
<keyword evidence="4" id="KW-1133">Transmembrane helix</keyword>
<protein>
    <recommendedName>
        <fullName evidence="5">Histidine kinase/HSP90-like ATPase domain-containing protein</fullName>
    </recommendedName>
</protein>
<evidence type="ECO:0000256" key="4">
    <source>
        <dbReference type="SAM" id="Phobius"/>
    </source>
</evidence>
<dbReference type="Gene3D" id="3.30.565.10">
    <property type="entry name" value="Histidine kinase-like ATPase, C-terminal domain"/>
    <property type="match status" value="1"/>
</dbReference>
<dbReference type="Proteomes" id="UP000652354">
    <property type="component" value="Unassembled WGS sequence"/>
</dbReference>
<sequence>MTSQAQRPVAHPLARRRGVPVVWRVLAGAALLIVAAVIALDRWGFDELPAWIIPLVVYLAGLGLVWSPLDGVFGQDARRLDVAGIFRRDAWLRLLVGLVLGVGALWWFAAWDYTDAMVVRAIVTPIVVALGGALLLAPWWLRLIRQVGIERNERIREHERAEIAAHLHDSVLQTLTLIRARADDPDAVSRLARAQERDLRSYLYQDRPSVEESVATAVKDAVAEVEDAQGVTIDAVCVGDSPTDERLWAAVQAAREAISNAARHGAEPISVYAELTATEYEVFVRDAGPGFDPDAVPLDRLGIRQSIMGRVARHGGEAEVRSAPGSRTEVRIMMPRGGSR</sequence>
<feature type="transmembrane region" description="Helical" evidence="4">
    <location>
        <begin position="90"/>
        <end position="109"/>
    </location>
</feature>
<dbReference type="PANTHER" id="PTHR24421">
    <property type="entry name" value="NITRATE/NITRITE SENSOR PROTEIN NARX-RELATED"/>
    <property type="match status" value="1"/>
</dbReference>
<evidence type="ECO:0000259" key="5">
    <source>
        <dbReference type="Pfam" id="PF02518"/>
    </source>
</evidence>
<dbReference type="GO" id="GO:0000160">
    <property type="term" value="P:phosphorelay signal transduction system"/>
    <property type="evidence" value="ECO:0007669"/>
    <property type="project" value="UniProtKB-KW"/>
</dbReference>
<dbReference type="InterPro" id="IPR036890">
    <property type="entry name" value="HATPase_C_sf"/>
</dbReference>
<gene>
    <name evidence="6" type="ORF">Dac01nite_15020</name>
</gene>
<keyword evidence="3" id="KW-0902">Two-component regulatory system</keyword>
<dbReference type="GO" id="GO:0016301">
    <property type="term" value="F:kinase activity"/>
    <property type="evidence" value="ECO:0007669"/>
    <property type="project" value="UniProtKB-KW"/>
</dbReference>
<evidence type="ECO:0000256" key="3">
    <source>
        <dbReference type="ARBA" id="ARBA00023012"/>
    </source>
</evidence>
<feature type="domain" description="Histidine kinase/HSP90-like ATPase" evidence="5">
    <location>
        <begin position="251"/>
        <end position="336"/>
    </location>
</feature>
<dbReference type="AlphaFoldDB" id="A0A919Q1V6"/>
<dbReference type="RefSeq" id="WP_203655351.1">
    <property type="nucleotide sequence ID" value="NZ_BONR01000003.1"/>
</dbReference>
<reference evidence="6" key="1">
    <citation type="submission" date="2021-01" db="EMBL/GenBank/DDBJ databases">
        <title>Whole genome shotgun sequence of Demequina activiva NBRC 110675.</title>
        <authorList>
            <person name="Komaki H."/>
            <person name="Tamura T."/>
        </authorList>
    </citation>
    <scope>NUCLEOTIDE SEQUENCE</scope>
    <source>
        <strain evidence="6">NBRC 110675</strain>
    </source>
</reference>
<evidence type="ECO:0000313" key="6">
    <source>
        <dbReference type="EMBL" id="GIG54750.1"/>
    </source>
</evidence>
<proteinExistence type="predicted"/>
<feature type="transmembrane region" description="Helical" evidence="4">
    <location>
        <begin position="51"/>
        <end position="69"/>
    </location>
</feature>
<evidence type="ECO:0000313" key="7">
    <source>
        <dbReference type="Proteomes" id="UP000652354"/>
    </source>
</evidence>
<feature type="transmembrane region" description="Helical" evidence="4">
    <location>
        <begin position="21"/>
        <end position="39"/>
    </location>
</feature>